<dbReference type="EMBL" id="JAEDAE010000009">
    <property type="protein sequence ID" value="MBH8559810.1"/>
    <property type="molecule type" value="Genomic_DNA"/>
</dbReference>
<keyword evidence="1" id="KW-0732">Signal</keyword>
<name>A0ABS0QB62_9BACT</name>
<accession>A0ABS0QB62</accession>
<evidence type="ECO:0000256" key="1">
    <source>
        <dbReference type="SAM" id="SignalP"/>
    </source>
</evidence>
<evidence type="ECO:0000313" key="3">
    <source>
        <dbReference type="Proteomes" id="UP000625631"/>
    </source>
</evidence>
<keyword evidence="3" id="KW-1185">Reference proteome</keyword>
<reference evidence="2 3" key="1">
    <citation type="submission" date="2020-12" db="EMBL/GenBank/DDBJ databases">
        <title>Hymenobacter sp.</title>
        <authorList>
            <person name="Kim M.K."/>
        </authorList>
    </citation>
    <scope>NUCLEOTIDE SEQUENCE [LARGE SCALE GENOMIC DNA]</scope>
    <source>
        <strain evidence="2 3">BT442</strain>
    </source>
</reference>
<feature type="signal peptide" evidence="1">
    <location>
        <begin position="1"/>
        <end position="24"/>
    </location>
</feature>
<sequence length="248" mass="25851">MLHFHPALFRFVLLSLLIAGRAQAHLAVAPGPAPVAGHMVGNKPVGLFFVTKSVLGNFMTMSYYFGPDGLAYENPVGLSAAELASTPAKSKGRYSVTGKTLSIAWNGYPKPETAEMNMLGGGFSWSGASIFSAVGPFKSPSQLVGKFEGGTSTVASAMGQATVSKALIFKADGTCQGSGVATVTSVTDRSVAETGGTSANTGHWRLDGWFLTLTDAQGHTVRNVAYPVGDGKGKVTLFNFNGMAYSRQ</sequence>
<feature type="chain" id="PRO_5046935512" description="Lipoprotein" evidence="1">
    <location>
        <begin position="25"/>
        <end position="248"/>
    </location>
</feature>
<gene>
    <name evidence="2" type="ORF">I7X13_17245</name>
</gene>
<dbReference type="RefSeq" id="WP_198076428.1">
    <property type="nucleotide sequence ID" value="NZ_JAEDAE010000009.1"/>
</dbReference>
<comment type="caution">
    <text evidence="2">The sequence shown here is derived from an EMBL/GenBank/DDBJ whole genome shotgun (WGS) entry which is preliminary data.</text>
</comment>
<dbReference type="Proteomes" id="UP000625631">
    <property type="component" value="Unassembled WGS sequence"/>
</dbReference>
<protein>
    <recommendedName>
        <fullName evidence="4">Lipoprotein</fullName>
    </recommendedName>
</protein>
<evidence type="ECO:0000313" key="2">
    <source>
        <dbReference type="EMBL" id="MBH8559810.1"/>
    </source>
</evidence>
<proteinExistence type="predicted"/>
<evidence type="ECO:0008006" key="4">
    <source>
        <dbReference type="Google" id="ProtNLM"/>
    </source>
</evidence>
<organism evidence="2 3">
    <name type="scientific">Hymenobacter negativus</name>
    <dbReference type="NCBI Taxonomy" id="2795026"/>
    <lineage>
        <taxon>Bacteria</taxon>
        <taxon>Pseudomonadati</taxon>
        <taxon>Bacteroidota</taxon>
        <taxon>Cytophagia</taxon>
        <taxon>Cytophagales</taxon>
        <taxon>Hymenobacteraceae</taxon>
        <taxon>Hymenobacter</taxon>
    </lineage>
</organism>